<sequence length="205" mass="23637">MATVLRRLPYTLTKSYSKPLSYATRNLSACFRKQTFFSLSALSSKREYKAEKLLGYTQSQLYDVVANINEYKLFVPYCTHSQILTASTNDEGMNYLTAELSVGFKGFEETYVSEVTCERPWYVQAIGTSDVLFRQLVSTWRFIPHDTLSTHCYLEYYLEFEFASPLHAQISGVFFDQISELMVSAFESRCGYVYGPPTSRLEYVE</sequence>
<dbReference type="GO" id="GO:0048039">
    <property type="term" value="F:ubiquinone binding"/>
    <property type="evidence" value="ECO:0007669"/>
    <property type="project" value="InterPro"/>
</dbReference>
<dbReference type="SUPFAM" id="SSF55961">
    <property type="entry name" value="Bet v1-like"/>
    <property type="match status" value="1"/>
</dbReference>
<evidence type="ECO:0000256" key="1">
    <source>
        <dbReference type="ARBA" id="ARBA00006885"/>
    </source>
</evidence>
<feature type="domain" description="Coenzyme Q-binding protein COQ10 START" evidence="4">
    <location>
        <begin position="55"/>
        <end position="187"/>
    </location>
</feature>
<organism evidence="5 6">
    <name type="scientific">Paraglomus occultum</name>
    <dbReference type="NCBI Taxonomy" id="144539"/>
    <lineage>
        <taxon>Eukaryota</taxon>
        <taxon>Fungi</taxon>
        <taxon>Fungi incertae sedis</taxon>
        <taxon>Mucoromycota</taxon>
        <taxon>Glomeromycotina</taxon>
        <taxon>Glomeromycetes</taxon>
        <taxon>Paraglomerales</taxon>
        <taxon>Paraglomeraceae</taxon>
        <taxon>Paraglomus</taxon>
    </lineage>
</organism>
<dbReference type="GO" id="GO:0005739">
    <property type="term" value="C:mitochondrion"/>
    <property type="evidence" value="ECO:0007669"/>
    <property type="project" value="TreeGrafter"/>
</dbReference>
<dbReference type="EMBL" id="CAJVPJ010002446">
    <property type="protein sequence ID" value="CAG8621498.1"/>
    <property type="molecule type" value="Genomic_DNA"/>
</dbReference>
<dbReference type="CDD" id="cd07813">
    <property type="entry name" value="COQ10p_like"/>
    <property type="match status" value="1"/>
</dbReference>
<proteinExistence type="inferred from homology"/>
<evidence type="ECO:0000256" key="3">
    <source>
        <dbReference type="ARBA" id="ARBA00024947"/>
    </source>
</evidence>
<reference evidence="5" key="1">
    <citation type="submission" date="2021-06" db="EMBL/GenBank/DDBJ databases">
        <authorList>
            <person name="Kallberg Y."/>
            <person name="Tangrot J."/>
            <person name="Rosling A."/>
        </authorList>
    </citation>
    <scope>NUCLEOTIDE SEQUENCE</scope>
    <source>
        <strain evidence="5">IA702</strain>
    </source>
</reference>
<dbReference type="InterPro" id="IPR005031">
    <property type="entry name" value="COQ10_START"/>
</dbReference>
<dbReference type="InterPro" id="IPR023393">
    <property type="entry name" value="START-like_dom_sf"/>
</dbReference>
<evidence type="ECO:0000256" key="2">
    <source>
        <dbReference type="ARBA" id="ARBA00011814"/>
    </source>
</evidence>
<dbReference type="OrthoDB" id="292693at2759"/>
<gene>
    <name evidence="5" type="ORF">POCULU_LOCUS8442</name>
</gene>
<dbReference type="PANTHER" id="PTHR12901:SF10">
    <property type="entry name" value="COENZYME Q-BINDING PROTEIN COQ10, MITOCHONDRIAL"/>
    <property type="match status" value="1"/>
</dbReference>
<dbReference type="Proteomes" id="UP000789572">
    <property type="component" value="Unassembled WGS sequence"/>
</dbReference>
<dbReference type="Pfam" id="PF03364">
    <property type="entry name" value="Polyketide_cyc"/>
    <property type="match status" value="1"/>
</dbReference>
<dbReference type="AlphaFoldDB" id="A0A9N9D3X0"/>
<evidence type="ECO:0000313" key="5">
    <source>
        <dbReference type="EMBL" id="CAG8621498.1"/>
    </source>
</evidence>
<dbReference type="GO" id="GO:0045333">
    <property type="term" value="P:cellular respiration"/>
    <property type="evidence" value="ECO:0007669"/>
    <property type="project" value="InterPro"/>
</dbReference>
<keyword evidence="6" id="KW-1185">Reference proteome</keyword>
<comment type="function">
    <text evidence="3">Required for the function of coenzyme Q in the respiratory chain. May serve as a chaperone or may be involved in the transport of Q6 from its site of synthesis to the catalytic sites of the respiratory complexes.</text>
</comment>
<evidence type="ECO:0000259" key="4">
    <source>
        <dbReference type="Pfam" id="PF03364"/>
    </source>
</evidence>
<comment type="caution">
    <text evidence="5">The sequence shown here is derived from an EMBL/GenBank/DDBJ whole genome shotgun (WGS) entry which is preliminary data.</text>
</comment>
<evidence type="ECO:0000313" key="6">
    <source>
        <dbReference type="Proteomes" id="UP000789572"/>
    </source>
</evidence>
<dbReference type="InterPro" id="IPR044996">
    <property type="entry name" value="COQ10-like"/>
</dbReference>
<protein>
    <submittedName>
        <fullName evidence="5">7745_t:CDS:1</fullName>
    </submittedName>
</protein>
<dbReference type="Gene3D" id="3.30.530.20">
    <property type="match status" value="1"/>
</dbReference>
<comment type="similarity">
    <text evidence="1">Belongs to the COQ10 family.</text>
</comment>
<accession>A0A9N9D3X0</accession>
<comment type="subunit">
    <text evidence="2">Interacts with coenzyme Q.</text>
</comment>
<name>A0A9N9D3X0_9GLOM</name>
<dbReference type="PANTHER" id="PTHR12901">
    <property type="entry name" value="SPERM PROTEIN HOMOLOG"/>
    <property type="match status" value="1"/>
</dbReference>